<name>A0A562TWC0_9SPHI</name>
<keyword evidence="1" id="KW-0732">Signal</keyword>
<dbReference type="EMBL" id="VLLI01000010">
    <property type="protein sequence ID" value="TWI97598.1"/>
    <property type="molecule type" value="Genomic_DNA"/>
</dbReference>
<evidence type="ECO:0000313" key="3">
    <source>
        <dbReference type="Proteomes" id="UP000317010"/>
    </source>
</evidence>
<feature type="chain" id="PRO_5022244944" description="Lipoprotein" evidence="1">
    <location>
        <begin position="18"/>
        <end position="125"/>
    </location>
</feature>
<dbReference type="PROSITE" id="PS51257">
    <property type="entry name" value="PROKAR_LIPOPROTEIN"/>
    <property type="match status" value="1"/>
</dbReference>
<keyword evidence="3" id="KW-1185">Reference proteome</keyword>
<dbReference type="OrthoDB" id="798527at2"/>
<evidence type="ECO:0008006" key="4">
    <source>
        <dbReference type="Google" id="ProtNLM"/>
    </source>
</evidence>
<feature type="signal peptide" evidence="1">
    <location>
        <begin position="1"/>
        <end position="17"/>
    </location>
</feature>
<sequence length="125" mass="14546">MKNYLHLIILSPLFWLAACNKQADKVKAFIPGTYVNFAKSAYAQANDTLVITLIRDNSFLITRNTTYQAIRNGRLLPKHRQVRQLNGIYDTQNHVLDETTNGRIFRFDPDRHLLKVNRAVYQKIN</sequence>
<organism evidence="2 3">
    <name type="scientific">Mucilaginibacter frigoritolerans</name>
    <dbReference type="NCBI Taxonomy" id="652788"/>
    <lineage>
        <taxon>Bacteria</taxon>
        <taxon>Pseudomonadati</taxon>
        <taxon>Bacteroidota</taxon>
        <taxon>Sphingobacteriia</taxon>
        <taxon>Sphingobacteriales</taxon>
        <taxon>Sphingobacteriaceae</taxon>
        <taxon>Mucilaginibacter</taxon>
    </lineage>
</organism>
<comment type="caution">
    <text evidence="2">The sequence shown here is derived from an EMBL/GenBank/DDBJ whole genome shotgun (WGS) entry which is preliminary data.</text>
</comment>
<protein>
    <recommendedName>
        <fullName evidence="4">Lipoprotein</fullName>
    </recommendedName>
</protein>
<accession>A0A562TWC0</accession>
<evidence type="ECO:0000256" key="1">
    <source>
        <dbReference type="SAM" id="SignalP"/>
    </source>
</evidence>
<dbReference type="AlphaFoldDB" id="A0A562TWC0"/>
<evidence type="ECO:0000313" key="2">
    <source>
        <dbReference type="EMBL" id="TWI97598.1"/>
    </source>
</evidence>
<gene>
    <name evidence="2" type="ORF">JN11_03420</name>
</gene>
<reference evidence="2 3" key="1">
    <citation type="submission" date="2019-07" db="EMBL/GenBank/DDBJ databases">
        <title>Genomic Encyclopedia of Archaeal and Bacterial Type Strains, Phase II (KMG-II): from individual species to whole genera.</title>
        <authorList>
            <person name="Goeker M."/>
        </authorList>
    </citation>
    <scope>NUCLEOTIDE SEQUENCE [LARGE SCALE GENOMIC DNA]</scope>
    <source>
        <strain evidence="2 3">ATCC BAA-1854</strain>
    </source>
</reference>
<dbReference type="RefSeq" id="WP_144914421.1">
    <property type="nucleotide sequence ID" value="NZ_VLLI01000010.1"/>
</dbReference>
<proteinExistence type="predicted"/>
<dbReference type="Proteomes" id="UP000317010">
    <property type="component" value="Unassembled WGS sequence"/>
</dbReference>